<feature type="domain" description="BZIP" evidence="4">
    <location>
        <begin position="94"/>
        <end position="146"/>
    </location>
</feature>
<dbReference type="GO" id="GO:0003700">
    <property type="term" value="F:DNA-binding transcription factor activity"/>
    <property type="evidence" value="ECO:0007669"/>
    <property type="project" value="InterPro"/>
</dbReference>
<dbReference type="PROSITE" id="PS50217">
    <property type="entry name" value="BZIP"/>
    <property type="match status" value="1"/>
</dbReference>
<dbReference type="InterPro" id="IPR046347">
    <property type="entry name" value="bZIP_sf"/>
</dbReference>
<keyword evidence="1" id="KW-0805">Transcription regulation</keyword>
<name>A0AAV6WQY1_9LAMI</name>
<keyword evidence="3" id="KW-0539">Nucleus</keyword>
<comment type="caution">
    <text evidence="5">The sequence shown here is derived from an EMBL/GenBank/DDBJ whole genome shotgun (WGS) entry which is preliminary data.</text>
</comment>
<evidence type="ECO:0000313" key="6">
    <source>
        <dbReference type="Proteomes" id="UP000826271"/>
    </source>
</evidence>
<dbReference type="Proteomes" id="UP000826271">
    <property type="component" value="Unassembled WGS sequence"/>
</dbReference>
<keyword evidence="2" id="KW-0804">Transcription</keyword>
<sequence>MEGSNNIEHFPLKLNSTENSRTRPFSPKQSVIDSCPKFIHNNNIQMEIPLPPSQHKYTSSLTLDAPANPRAILTLDKAIENELNHGRKLGPNMDIKKLRRTISNRLSAKRSRIRKSQYIKDMEKTVNHLQELISSLTPQIESHKEKQKLLILENDSLQKLVEIRSNESKLHELELEKKKNEVYKLKEVEKIVNKDKHDSSSRSQQMQDLSLEKFMAQPYLSLQFYRFSLQHLETQHESNQFFPGQLSGSSFVQSELKMTESFGFVQCNNDQVPDCKGKQSVEEMTLAKNQEEANIDRYLNFEALNFHPASS</sequence>
<evidence type="ECO:0000256" key="2">
    <source>
        <dbReference type="ARBA" id="ARBA00023163"/>
    </source>
</evidence>
<evidence type="ECO:0000256" key="3">
    <source>
        <dbReference type="ARBA" id="ARBA00023242"/>
    </source>
</evidence>
<organism evidence="5 6">
    <name type="scientific">Buddleja alternifolia</name>
    <dbReference type="NCBI Taxonomy" id="168488"/>
    <lineage>
        <taxon>Eukaryota</taxon>
        <taxon>Viridiplantae</taxon>
        <taxon>Streptophyta</taxon>
        <taxon>Embryophyta</taxon>
        <taxon>Tracheophyta</taxon>
        <taxon>Spermatophyta</taxon>
        <taxon>Magnoliopsida</taxon>
        <taxon>eudicotyledons</taxon>
        <taxon>Gunneridae</taxon>
        <taxon>Pentapetalae</taxon>
        <taxon>asterids</taxon>
        <taxon>lamiids</taxon>
        <taxon>Lamiales</taxon>
        <taxon>Scrophulariaceae</taxon>
        <taxon>Buddlejeae</taxon>
        <taxon>Buddleja</taxon>
    </lineage>
</organism>
<keyword evidence="6" id="KW-1185">Reference proteome</keyword>
<reference evidence="5" key="1">
    <citation type="submission" date="2019-10" db="EMBL/GenBank/DDBJ databases">
        <authorList>
            <person name="Zhang R."/>
            <person name="Pan Y."/>
            <person name="Wang J."/>
            <person name="Ma R."/>
            <person name="Yu S."/>
        </authorList>
    </citation>
    <scope>NUCLEOTIDE SEQUENCE</scope>
    <source>
        <strain evidence="5">LA-IB0</strain>
        <tissue evidence="5">Leaf</tissue>
    </source>
</reference>
<dbReference type="PROSITE" id="PS00036">
    <property type="entry name" value="BZIP_BASIC"/>
    <property type="match status" value="1"/>
</dbReference>
<dbReference type="InterPro" id="IPR044759">
    <property type="entry name" value="bZIP_RF2"/>
</dbReference>
<dbReference type="GO" id="GO:0005634">
    <property type="term" value="C:nucleus"/>
    <property type="evidence" value="ECO:0007669"/>
    <property type="project" value="UniProtKB-ARBA"/>
</dbReference>
<dbReference type="Pfam" id="PF00170">
    <property type="entry name" value="bZIP_1"/>
    <property type="match status" value="1"/>
</dbReference>
<dbReference type="InterPro" id="IPR052483">
    <property type="entry name" value="bZIP_transcription_regulators"/>
</dbReference>
<evidence type="ECO:0000256" key="1">
    <source>
        <dbReference type="ARBA" id="ARBA00023015"/>
    </source>
</evidence>
<dbReference type="AlphaFoldDB" id="A0AAV6WQY1"/>
<dbReference type="InterPro" id="IPR004827">
    <property type="entry name" value="bZIP"/>
</dbReference>
<gene>
    <name evidence="5" type="ORF">BUALT_Bualt12G0083800</name>
</gene>
<dbReference type="GO" id="GO:0045893">
    <property type="term" value="P:positive regulation of DNA-templated transcription"/>
    <property type="evidence" value="ECO:0007669"/>
    <property type="project" value="TreeGrafter"/>
</dbReference>
<accession>A0AAV6WQY1</accession>
<dbReference type="SUPFAM" id="SSF57959">
    <property type="entry name" value="Leucine zipper domain"/>
    <property type="match status" value="1"/>
</dbReference>
<proteinExistence type="predicted"/>
<dbReference type="PANTHER" id="PTHR46391">
    <property type="entry name" value="BASIC LEUCINE ZIPPER 34"/>
    <property type="match status" value="1"/>
</dbReference>
<dbReference type="SMART" id="SM00338">
    <property type="entry name" value="BRLZ"/>
    <property type="match status" value="1"/>
</dbReference>
<dbReference type="GO" id="GO:0003677">
    <property type="term" value="F:DNA binding"/>
    <property type="evidence" value="ECO:0007669"/>
    <property type="project" value="TreeGrafter"/>
</dbReference>
<protein>
    <recommendedName>
        <fullName evidence="4">BZIP domain-containing protein</fullName>
    </recommendedName>
</protein>
<dbReference type="Gene3D" id="1.20.5.170">
    <property type="match status" value="1"/>
</dbReference>
<dbReference type="PANTHER" id="PTHR46391:SF17">
    <property type="entry name" value="BASIC LEUCINE ZIPPER 19-LIKE"/>
    <property type="match status" value="1"/>
</dbReference>
<dbReference type="CDD" id="cd14703">
    <property type="entry name" value="bZIP_plant_RF2"/>
    <property type="match status" value="1"/>
</dbReference>
<dbReference type="EMBL" id="WHWC01000012">
    <property type="protein sequence ID" value="KAG8372603.1"/>
    <property type="molecule type" value="Genomic_DNA"/>
</dbReference>
<evidence type="ECO:0000313" key="5">
    <source>
        <dbReference type="EMBL" id="KAG8372603.1"/>
    </source>
</evidence>
<evidence type="ECO:0000259" key="4">
    <source>
        <dbReference type="PROSITE" id="PS50217"/>
    </source>
</evidence>